<reference evidence="12" key="1">
    <citation type="submission" date="2024-06" db="EMBL/GenBank/DDBJ databases">
        <authorList>
            <person name="Liu X."/>
            <person name="Lenzi L."/>
            <person name="Haldenby T S."/>
            <person name="Uol C."/>
        </authorList>
    </citation>
    <scope>NUCLEOTIDE SEQUENCE</scope>
</reference>
<evidence type="ECO:0000256" key="4">
    <source>
        <dbReference type="ARBA" id="ARBA00006739"/>
    </source>
</evidence>
<protein>
    <recommendedName>
        <fullName evidence="5">ceramide glucosyltransferase</fullName>
        <ecNumber evidence="5">2.4.1.80</ecNumber>
    </recommendedName>
</protein>
<evidence type="ECO:0000256" key="8">
    <source>
        <dbReference type="ARBA" id="ARBA00022692"/>
    </source>
</evidence>
<dbReference type="Pfam" id="PF13506">
    <property type="entry name" value="Glyco_transf_21"/>
    <property type="match status" value="1"/>
</dbReference>
<evidence type="ECO:0000256" key="3">
    <source>
        <dbReference type="ARBA" id="ARBA00004991"/>
    </source>
</evidence>
<name>A0AAV2TK52_CALDB</name>
<evidence type="ECO:0000256" key="9">
    <source>
        <dbReference type="ARBA" id="ARBA00022989"/>
    </source>
</evidence>
<dbReference type="CDD" id="cd02520">
    <property type="entry name" value="Glucosylceramide_synthase"/>
    <property type="match status" value="1"/>
</dbReference>
<dbReference type="AlphaFoldDB" id="A0AAV2TK52"/>
<feature type="transmembrane region" description="Helical" evidence="11">
    <location>
        <begin position="12"/>
        <end position="39"/>
    </location>
</feature>
<evidence type="ECO:0000256" key="11">
    <source>
        <dbReference type="SAM" id="Phobius"/>
    </source>
</evidence>
<keyword evidence="7" id="KW-0808">Transferase</keyword>
<evidence type="ECO:0000256" key="1">
    <source>
        <dbReference type="ARBA" id="ARBA00004141"/>
    </source>
</evidence>
<evidence type="ECO:0000256" key="2">
    <source>
        <dbReference type="ARBA" id="ARBA00004760"/>
    </source>
</evidence>
<evidence type="ECO:0000256" key="10">
    <source>
        <dbReference type="ARBA" id="ARBA00023136"/>
    </source>
</evidence>
<dbReference type="GO" id="GO:0006679">
    <property type="term" value="P:glucosylceramide biosynthetic process"/>
    <property type="evidence" value="ECO:0007669"/>
    <property type="project" value="TreeGrafter"/>
</dbReference>
<comment type="pathway">
    <text evidence="2">Lipid metabolism; sphingolipid metabolism.</text>
</comment>
<keyword evidence="10 11" id="KW-0472">Membrane</keyword>
<comment type="subcellular location">
    <subcellularLocation>
        <location evidence="1">Membrane</location>
        <topology evidence="1">Multi-pass membrane protein</topology>
    </subcellularLocation>
</comment>
<evidence type="ECO:0000313" key="12">
    <source>
        <dbReference type="EMBL" id="CAL5137196.1"/>
    </source>
</evidence>
<dbReference type="PANTHER" id="PTHR12726:SF0">
    <property type="entry name" value="CERAMIDE GLUCOSYLTRANSFERASE"/>
    <property type="match status" value="1"/>
</dbReference>
<evidence type="ECO:0000256" key="7">
    <source>
        <dbReference type="ARBA" id="ARBA00022679"/>
    </source>
</evidence>
<dbReference type="PANTHER" id="PTHR12726">
    <property type="entry name" value="CERAMIDE GLUCOSYLTRANSFERASE"/>
    <property type="match status" value="1"/>
</dbReference>
<keyword evidence="6" id="KW-0328">Glycosyltransferase</keyword>
<dbReference type="GO" id="GO:0008120">
    <property type="term" value="F:ceramide glucosyltransferase activity"/>
    <property type="evidence" value="ECO:0007669"/>
    <property type="project" value="UniProtKB-EC"/>
</dbReference>
<dbReference type="Proteomes" id="UP001497525">
    <property type="component" value="Unassembled WGS sequence"/>
</dbReference>
<comment type="similarity">
    <text evidence="4">Belongs to the glycosyltransferase 2 family.</text>
</comment>
<dbReference type="GO" id="GO:0016020">
    <property type="term" value="C:membrane"/>
    <property type="evidence" value="ECO:0007669"/>
    <property type="project" value="UniProtKB-SubCell"/>
</dbReference>
<evidence type="ECO:0000256" key="6">
    <source>
        <dbReference type="ARBA" id="ARBA00022676"/>
    </source>
</evidence>
<dbReference type="EMBL" id="CAXLJL010000378">
    <property type="protein sequence ID" value="CAL5137196.1"/>
    <property type="molecule type" value="Genomic_DNA"/>
</dbReference>
<proteinExistence type="inferred from homology"/>
<feature type="transmembrane region" description="Helical" evidence="11">
    <location>
        <begin position="287"/>
        <end position="312"/>
    </location>
</feature>
<dbReference type="InterPro" id="IPR025993">
    <property type="entry name" value="Ceramide_glucosylTrfase"/>
</dbReference>
<dbReference type="SUPFAM" id="SSF53448">
    <property type="entry name" value="Nucleotide-diphospho-sugar transferases"/>
    <property type="match status" value="1"/>
</dbReference>
<feature type="transmembrane region" description="Helical" evidence="11">
    <location>
        <begin position="318"/>
        <end position="339"/>
    </location>
</feature>
<feature type="transmembrane region" description="Helical" evidence="11">
    <location>
        <begin position="351"/>
        <end position="374"/>
    </location>
</feature>
<keyword evidence="8 11" id="KW-0812">Transmembrane</keyword>
<evidence type="ECO:0000313" key="13">
    <source>
        <dbReference type="Proteomes" id="UP001497525"/>
    </source>
</evidence>
<dbReference type="EC" id="2.4.1.80" evidence="5"/>
<gene>
    <name evidence="12" type="ORF">CDAUBV1_LOCUS11453</name>
</gene>
<evidence type="ECO:0000256" key="5">
    <source>
        <dbReference type="ARBA" id="ARBA00012699"/>
    </source>
</evidence>
<comment type="pathway">
    <text evidence="3">Sphingolipid metabolism.</text>
</comment>
<accession>A0AAV2TK52</accession>
<organism evidence="12 13">
    <name type="scientific">Calicophoron daubneyi</name>
    <name type="common">Rumen fluke</name>
    <name type="synonym">Paramphistomum daubneyi</name>
    <dbReference type="NCBI Taxonomy" id="300641"/>
    <lineage>
        <taxon>Eukaryota</taxon>
        <taxon>Metazoa</taxon>
        <taxon>Spiralia</taxon>
        <taxon>Lophotrochozoa</taxon>
        <taxon>Platyhelminthes</taxon>
        <taxon>Trematoda</taxon>
        <taxon>Digenea</taxon>
        <taxon>Plagiorchiida</taxon>
        <taxon>Pronocephalata</taxon>
        <taxon>Paramphistomoidea</taxon>
        <taxon>Paramphistomidae</taxon>
        <taxon>Calicophoron</taxon>
    </lineage>
</organism>
<dbReference type="InterPro" id="IPR029044">
    <property type="entry name" value="Nucleotide-diphossugar_trans"/>
</dbReference>
<sequence>MIMIDADLVYPVLLFILATAVLWVYIHQISFFILAIFTAKRIMHRKVERLPETPGVSIVKPLMGVDPFLRENLISHFQLDYPKFEILFCVQDENDSAIDLVNSLRQDYPQVDAQLLIGGRPGIVNPMVDNMAPAYAAAKYDLVWISTSKIKVSTPMIWDMVEKSLDPNVALVHQSTFFADQPGFFGALEKVCFGCSISRNQLALNQLGVVCFVGMSYIIKKHMLDEIGGLEYYGKYLAEDFFISNTLHARGYRLVMSDFPCLQNIATTSFHAYLTRMVRWLRLRLRMLPLVAGFFEPITECITSGLMLAFALSYLFEFTFLHVLLAHFFIWISLDYILLCSVQNSKLPFGFPMFLLAWVVHEILVYVIFFKALLNPSLITWGRYSYRVFMGGLTTRLPLPAQSHRSHKLSGKPNHVGYVLDRPLKSSSPLNGTNNQMMTVRDWVSSIRKEVNGLYLEPICKGLALEKDTEGQVIEFNTSKEKQIVPIRNGVHSTIFFRNFTAQ</sequence>
<keyword evidence="9 11" id="KW-1133">Transmembrane helix</keyword>
<comment type="caution">
    <text evidence="12">The sequence shown here is derived from an EMBL/GenBank/DDBJ whole genome shotgun (WGS) entry which is preliminary data.</text>
</comment>
<dbReference type="Gene3D" id="3.90.550.10">
    <property type="entry name" value="Spore Coat Polysaccharide Biosynthesis Protein SpsA, Chain A"/>
    <property type="match status" value="1"/>
</dbReference>